<dbReference type="RefSeq" id="WP_097157319.1">
    <property type="nucleotide sequence ID" value="NZ_JBEPMQ010000013.1"/>
</dbReference>
<gene>
    <name evidence="2" type="ORF">SAMN05877753_102111</name>
</gene>
<dbReference type="Pfam" id="PF06691">
    <property type="entry name" value="DUF1189"/>
    <property type="match status" value="1"/>
</dbReference>
<evidence type="ECO:0000313" key="3">
    <source>
        <dbReference type="Proteomes" id="UP000219546"/>
    </source>
</evidence>
<evidence type="ECO:0000256" key="1">
    <source>
        <dbReference type="SAM" id="Phobius"/>
    </source>
</evidence>
<keyword evidence="1" id="KW-0812">Transmembrane</keyword>
<name>A0A285CJY9_9BACI</name>
<feature type="transmembrane region" description="Helical" evidence="1">
    <location>
        <begin position="177"/>
        <end position="194"/>
    </location>
</feature>
<evidence type="ECO:0000313" key="2">
    <source>
        <dbReference type="EMBL" id="SNX67907.1"/>
    </source>
</evidence>
<proteinExistence type="predicted"/>
<dbReference type="EMBL" id="OAOP01000002">
    <property type="protein sequence ID" value="SNX67907.1"/>
    <property type="molecule type" value="Genomic_DNA"/>
</dbReference>
<dbReference type="Proteomes" id="UP000219546">
    <property type="component" value="Unassembled WGS sequence"/>
</dbReference>
<reference evidence="2 3" key="1">
    <citation type="submission" date="2017-08" db="EMBL/GenBank/DDBJ databases">
        <authorList>
            <person name="de Groot N.N."/>
        </authorList>
    </citation>
    <scope>NUCLEOTIDE SEQUENCE [LARGE SCALE GENOMIC DNA]</scope>
    <source>
        <strain evidence="2 3">JC228</strain>
    </source>
</reference>
<sequence>MNIFKQFYRSLFSPGDIASFRMQGIGKTILYVFFLALLSVIPTFYNLQEGITKSIDAVADTIEDDLPDFTIENGTLTSERNEPLILEKYGLTLIFDSSGNTDVNDLDTNEDAIALLKNEFVLVSNGVVDSYPYTLFDVAAISKQDVQALIQSFDSISVIFLPILFVIMYVFSAGIDFLEITILAAIGLILVSSLGKKLKYGQVWRMTAYCITLPTVFFMIMGFLKTTVPGALFIHWGVSIIFLYLAVKEIPESKATEL</sequence>
<keyword evidence="1" id="KW-1133">Transmembrane helix</keyword>
<feature type="transmembrane region" description="Helical" evidence="1">
    <location>
        <begin position="153"/>
        <end position="171"/>
    </location>
</feature>
<keyword evidence="1" id="KW-0472">Membrane</keyword>
<feature type="transmembrane region" description="Helical" evidence="1">
    <location>
        <begin position="230"/>
        <end position="247"/>
    </location>
</feature>
<dbReference type="InterPro" id="IPR009574">
    <property type="entry name" value="DUF1189"/>
</dbReference>
<organism evidence="2 3">
    <name type="scientific">Bacillus oleivorans</name>
    <dbReference type="NCBI Taxonomy" id="1448271"/>
    <lineage>
        <taxon>Bacteria</taxon>
        <taxon>Bacillati</taxon>
        <taxon>Bacillota</taxon>
        <taxon>Bacilli</taxon>
        <taxon>Bacillales</taxon>
        <taxon>Bacillaceae</taxon>
        <taxon>Bacillus</taxon>
    </lineage>
</organism>
<accession>A0A285CJY9</accession>
<dbReference type="AlphaFoldDB" id="A0A285CJY9"/>
<feature type="transmembrane region" description="Helical" evidence="1">
    <location>
        <begin position="206"/>
        <end position="224"/>
    </location>
</feature>
<feature type="transmembrane region" description="Helical" evidence="1">
    <location>
        <begin position="29"/>
        <end position="47"/>
    </location>
</feature>
<protein>
    <submittedName>
        <fullName evidence="2">Maltodextrin utilization protein YvdJ</fullName>
    </submittedName>
</protein>
<dbReference type="OrthoDB" id="1903376at2"/>
<keyword evidence="3" id="KW-1185">Reference proteome</keyword>